<dbReference type="Pfam" id="PF01120">
    <property type="entry name" value="Alpha_L_fucos"/>
    <property type="match status" value="1"/>
</dbReference>
<dbReference type="AlphaFoldDB" id="A0A1E7KKE1"/>
<comment type="similarity">
    <text evidence="1">Belongs to the glycosyl hydrolase 29 family.</text>
</comment>
<protein>
    <recommendedName>
        <fullName evidence="2">alpha-L-fucosidase</fullName>
        <ecNumber evidence="2">3.2.1.51</ecNumber>
    </recommendedName>
</protein>
<name>A0A1E7KKE1_9ACTN</name>
<feature type="domain" description="F5/8 type C" evidence="7">
    <location>
        <begin position="429"/>
        <end position="534"/>
    </location>
</feature>
<dbReference type="PATRIC" id="fig|1075402.3.peg.4362"/>
<gene>
    <name evidence="8" type="ORF">AN216_07785</name>
</gene>
<feature type="compositionally biased region" description="Basic and acidic residues" evidence="6">
    <location>
        <begin position="412"/>
        <end position="432"/>
    </location>
</feature>
<dbReference type="InterPro" id="IPR000933">
    <property type="entry name" value="Glyco_hydro_29"/>
</dbReference>
<dbReference type="InterPro" id="IPR017853">
    <property type="entry name" value="GH"/>
</dbReference>
<evidence type="ECO:0000259" key="7">
    <source>
        <dbReference type="PROSITE" id="PS50022"/>
    </source>
</evidence>
<feature type="region of interest" description="Disordered" evidence="6">
    <location>
        <begin position="412"/>
        <end position="439"/>
    </location>
</feature>
<keyword evidence="3" id="KW-0732">Signal</keyword>
<evidence type="ECO:0000256" key="1">
    <source>
        <dbReference type="ARBA" id="ARBA00007951"/>
    </source>
</evidence>
<evidence type="ECO:0000256" key="4">
    <source>
        <dbReference type="ARBA" id="ARBA00022801"/>
    </source>
</evidence>
<keyword evidence="5" id="KW-0326">Glycosidase</keyword>
<dbReference type="EC" id="3.2.1.51" evidence="2"/>
<dbReference type="InterPro" id="IPR000421">
    <property type="entry name" value="FA58C"/>
</dbReference>
<dbReference type="PANTHER" id="PTHR10030">
    <property type="entry name" value="ALPHA-L-FUCOSIDASE"/>
    <property type="match status" value="1"/>
</dbReference>
<dbReference type="SUPFAM" id="SSF51445">
    <property type="entry name" value="(Trans)glycosidases"/>
    <property type="match status" value="1"/>
</dbReference>
<dbReference type="SMART" id="SM00812">
    <property type="entry name" value="Alpha_L_fucos"/>
    <property type="match status" value="1"/>
</dbReference>
<dbReference type="GO" id="GO:0004560">
    <property type="term" value="F:alpha-L-fucosidase activity"/>
    <property type="evidence" value="ECO:0007669"/>
    <property type="project" value="InterPro"/>
</dbReference>
<keyword evidence="4" id="KW-0378">Hydrolase</keyword>
<feature type="region of interest" description="Disordered" evidence="6">
    <location>
        <begin position="17"/>
        <end position="47"/>
    </location>
</feature>
<organism evidence="8 9">
    <name type="scientific">Streptomyces oceani</name>
    <dbReference type="NCBI Taxonomy" id="1075402"/>
    <lineage>
        <taxon>Bacteria</taxon>
        <taxon>Bacillati</taxon>
        <taxon>Actinomycetota</taxon>
        <taxon>Actinomycetes</taxon>
        <taxon>Kitasatosporales</taxon>
        <taxon>Streptomycetaceae</taxon>
        <taxon>Streptomyces</taxon>
    </lineage>
</organism>
<reference evidence="8 9" key="1">
    <citation type="journal article" date="2016" name="Front. Microbiol.">
        <title>Comparative Genomics Analysis of Streptomyces Species Reveals Their Adaptation to the Marine Environment and Their Diversity at the Genomic Level.</title>
        <authorList>
            <person name="Tian X."/>
            <person name="Zhang Z."/>
            <person name="Yang T."/>
            <person name="Chen M."/>
            <person name="Li J."/>
            <person name="Chen F."/>
            <person name="Yang J."/>
            <person name="Li W."/>
            <person name="Zhang B."/>
            <person name="Zhang Z."/>
            <person name="Wu J."/>
            <person name="Zhang C."/>
            <person name="Long L."/>
            <person name="Xiao J."/>
        </authorList>
    </citation>
    <scope>NUCLEOTIDE SEQUENCE [LARGE SCALE GENOMIC DNA]</scope>
    <source>
        <strain evidence="8 9">SCSIO 02100</strain>
    </source>
</reference>
<proteinExistence type="inferred from homology"/>
<feature type="compositionally biased region" description="Low complexity" evidence="6">
    <location>
        <begin position="17"/>
        <end position="32"/>
    </location>
</feature>
<dbReference type="EMBL" id="LJGU01000114">
    <property type="protein sequence ID" value="OEV04354.1"/>
    <property type="molecule type" value="Genomic_DNA"/>
</dbReference>
<evidence type="ECO:0000313" key="9">
    <source>
        <dbReference type="Proteomes" id="UP000176101"/>
    </source>
</evidence>
<dbReference type="STRING" id="1075402.AN216_07785"/>
<dbReference type="Gene3D" id="3.20.20.80">
    <property type="entry name" value="Glycosidases"/>
    <property type="match status" value="1"/>
</dbReference>
<evidence type="ECO:0000256" key="2">
    <source>
        <dbReference type="ARBA" id="ARBA00012662"/>
    </source>
</evidence>
<dbReference type="GO" id="GO:0016139">
    <property type="term" value="P:glycoside catabolic process"/>
    <property type="evidence" value="ECO:0007669"/>
    <property type="project" value="TreeGrafter"/>
</dbReference>
<dbReference type="InterPro" id="IPR057739">
    <property type="entry name" value="Glyco_hydro_29_N"/>
</dbReference>
<dbReference type="InterPro" id="IPR008979">
    <property type="entry name" value="Galactose-bd-like_sf"/>
</dbReference>
<evidence type="ECO:0000256" key="5">
    <source>
        <dbReference type="ARBA" id="ARBA00023295"/>
    </source>
</evidence>
<evidence type="ECO:0000256" key="3">
    <source>
        <dbReference type="ARBA" id="ARBA00022729"/>
    </source>
</evidence>
<dbReference type="Gene3D" id="2.60.120.260">
    <property type="entry name" value="Galactose-binding domain-like"/>
    <property type="match status" value="1"/>
</dbReference>
<evidence type="ECO:0000313" key="8">
    <source>
        <dbReference type="EMBL" id="OEV04354.1"/>
    </source>
</evidence>
<dbReference type="PANTHER" id="PTHR10030:SF37">
    <property type="entry name" value="ALPHA-L-FUCOSIDASE-RELATED"/>
    <property type="match status" value="1"/>
</dbReference>
<keyword evidence="9" id="KW-1185">Reference proteome</keyword>
<dbReference type="PROSITE" id="PS50022">
    <property type="entry name" value="FA58C_3"/>
    <property type="match status" value="1"/>
</dbReference>
<dbReference type="SUPFAM" id="SSF49785">
    <property type="entry name" value="Galactose-binding domain-like"/>
    <property type="match status" value="1"/>
</dbReference>
<dbReference type="Proteomes" id="UP000176101">
    <property type="component" value="Unassembled WGS sequence"/>
</dbReference>
<dbReference type="GO" id="GO:0005764">
    <property type="term" value="C:lysosome"/>
    <property type="evidence" value="ECO:0007669"/>
    <property type="project" value="TreeGrafter"/>
</dbReference>
<dbReference type="GO" id="GO:0006004">
    <property type="term" value="P:fucose metabolic process"/>
    <property type="evidence" value="ECO:0007669"/>
    <property type="project" value="TreeGrafter"/>
</dbReference>
<evidence type="ECO:0000256" key="6">
    <source>
        <dbReference type="SAM" id="MobiDB-lite"/>
    </source>
</evidence>
<accession>A0A1E7KKE1</accession>
<sequence>MFVTGAAATASTGLLSYAPGAHARPPTATARPLRADPSRIPVSPDDSPAQLLAKAARVRPTERQVAWQRLERTAFVHFGVNTYTGLEWGTGEEDPEIFQPHELDTDQWARALRDGGFTLAVLTVKHHDGFVLYPSRYTGHSVSASSWRSGQGDVLRAFADSMRRHGLRVGIYLSPADQNQYLHGVYANESARSPRQIPTPVEGRRRPADPRFTLPATDYGAYMLNQLYEVLTEYGHVDEVWFDGAQGNIPEGEVEPYDWDSWYELIRALAPGAAIAVSGPDVRWVGNEDGHARESEWSVIPVGRRARGRTDCALAPDAPEHGSRQALLKAQPDTDYLQWWPAECDVSIRPGWFHHDDEQPKSAEELTDIYLKSVGRNAVLLLNTPPDQRGLLPDADVRTLREFRDRLRRELPEDLARDARTTGPGHPERAVDGDPDTAWSAPPSGPGALTLDLGSAREVDRIRLAEDIRQGQRVVRAVLEARDGESWVAAAETGTIGASRILTLPEPATARHWRLRIVESRQPARISEFGLYRAQPAARA</sequence>
<dbReference type="Pfam" id="PF00754">
    <property type="entry name" value="F5_F8_type_C"/>
    <property type="match status" value="1"/>
</dbReference>
<comment type="caution">
    <text evidence="8">The sequence shown here is derived from an EMBL/GenBank/DDBJ whole genome shotgun (WGS) entry which is preliminary data.</text>
</comment>